<dbReference type="Proteomes" id="UP001596074">
    <property type="component" value="Unassembled WGS sequence"/>
</dbReference>
<evidence type="ECO:0000313" key="2">
    <source>
        <dbReference type="Proteomes" id="UP001596074"/>
    </source>
</evidence>
<dbReference type="EMBL" id="JBHSON010000004">
    <property type="protein sequence ID" value="MFC5744691.1"/>
    <property type="molecule type" value="Genomic_DNA"/>
</dbReference>
<sequence>MEKKEDAVTASVPEADIEELVRQIKADDVANAELGEVDLSFAEISGLSDEELQKFLEEKASVTAASGVQQSVIGFAVTIGVHC</sequence>
<name>A0ABW0ZNA7_9ACTN</name>
<reference evidence="2" key="1">
    <citation type="journal article" date="2019" name="Int. J. Syst. Evol. Microbiol.">
        <title>The Global Catalogue of Microorganisms (GCM) 10K type strain sequencing project: providing services to taxonomists for standard genome sequencing and annotation.</title>
        <authorList>
            <consortium name="The Broad Institute Genomics Platform"/>
            <consortium name="The Broad Institute Genome Sequencing Center for Infectious Disease"/>
            <person name="Wu L."/>
            <person name="Ma J."/>
        </authorList>
    </citation>
    <scope>NUCLEOTIDE SEQUENCE [LARGE SCALE GENOMIC DNA]</scope>
    <source>
        <strain evidence="2">KCTC 42087</strain>
    </source>
</reference>
<evidence type="ECO:0000313" key="1">
    <source>
        <dbReference type="EMBL" id="MFC5744691.1"/>
    </source>
</evidence>
<organism evidence="1 2">
    <name type="scientific">Actinomadura rugatobispora</name>
    <dbReference type="NCBI Taxonomy" id="1994"/>
    <lineage>
        <taxon>Bacteria</taxon>
        <taxon>Bacillati</taxon>
        <taxon>Actinomycetota</taxon>
        <taxon>Actinomycetes</taxon>
        <taxon>Streptosporangiales</taxon>
        <taxon>Thermomonosporaceae</taxon>
        <taxon>Actinomadura</taxon>
    </lineage>
</organism>
<accession>A0ABW0ZNA7</accession>
<protein>
    <submittedName>
        <fullName evidence="1">Thioviridamide family RiPP peptide</fullName>
    </submittedName>
</protein>
<keyword evidence="2" id="KW-1185">Reference proteome</keyword>
<proteinExistence type="predicted"/>
<dbReference type="RefSeq" id="WP_378280077.1">
    <property type="nucleotide sequence ID" value="NZ_JBHSON010000004.1"/>
</dbReference>
<dbReference type="NCBIfam" id="NF033415">
    <property type="entry name" value="thiovirid_RiPP"/>
    <property type="match status" value="1"/>
</dbReference>
<comment type="caution">
    <text evidence="1">The sequence shown here is derived from an EMBL/GenBank/DDBJ whole genome shotgun (WGS) entry which is preliminary data.</text>
</comment>
<gene>
    <name evidence="1" type="primary">tvaA</name>
    <name evidence="1" type="ORF">ACFPZN_03570</name>
</gene>